<dbReference type="Proteomes" id="UP000007523">
    <property type="component" value="Chromosome"/>
</dbReference>
<dbReference type="GO" id="GO:0015128">
    <property type="term" value="F:gluconate transmembrane transporter activity"/>
    <property type="evidence" value="ECO:0007669"/>
    <property type="project" value="InterPro"/>
</dbReference>
<keyword evidence="1" id="KW-1133">Transmembrane helix</keyword>
<gene>
    <name evidence="2" type="ORF">PM3016_2826</name>
</gene>
<protein>
    <recommendedName>
        <fullName evidence="4">YxjC</fullName>
    </recommendedName>
</protein>
<dbReference type="PANTHER" id="PTHR30354:SF7">
    <property type="entry name" value="BLL7963 PROTEIN"/>
    <property type="match status" value="1"/>
</dbReference>
<feature type="transmembrane region" description="Helical" evidence="1">
    <location>
        <begin position="438"/>
        <end position="458"/>
    </location>
</feature>
<dbReference type="KEGG" id="pmq:PM3016_2826"/>
<evidence type="ECO:0000256" key="1">
    <source>
        <dbReference type="SAM" id="Phobius"/>
    </source>
</evidence>
<dbReference type="HOGENOM" id="CLU_042638_1_1_9"/>
<keyword evidence="3" id="KW-1185">Reference proteome</keyword>
<keyword evidence="1" id="KW-0472">Membrane</keyword>
<proteinExistence type="predicted"/>
<dbReference type="AlphaFoldDB" id="H6NJM2"/>
<reference evidence="2 3" key="1">
    <citation type="journal article" date="2012" name="J. Bacteriol.">
        <title>Complete Genome Sequence of Paenibacillus mucilaginosus 3016, a Bacterium Functional as Microbial Fertilizer.</title>
        <authorList>
            <person name="Ma M."/>
            <person name="Wang Z."/>
            <person name="Li L."/>
            <person name="Jiang X."/>
            <person name="Guan D."/>
            <person name="Cao F."/>
            <person name="Chen H."/>
            <person name="Wang X."/>
            <person name="Shen D."/>
            <person name="Du B."/>
            <person name="Li J."/>
        </authorList>
    </citation>
    <scope>NUCLEOTIDE SEQUENCE [LARGE SCALE GENOMIC DNA]</scope>
    <source>
        <strain evidence="2 3">3016</strain>
    </source>
</reference>
<sequence>MILQVLAIVLALGLLMFFAYRGYPVIVFAPVFTLLAVVISGNALLPSYTETYMSNAANYVKSFFPIFLLGAIFGKVMELSGAASSIAQAIVRALGSQRAILSVVAACAVLTYGGVSLFVVAFAVYPFAVAIFREADIPKRLIPGTIALGAFTFTMDALPGTPQIQNIIPTTYFGTDAYAAPVLGTIGGLMVLAGGLFWLERRRKEAAQAGEGYGTGHKNEPEVLENQTYPNIWIAVLPLVLVLLFNYLLSRGALTVNNWYSAELLKSFNIANVKTVSSSWALIIALCIGIAAALCINVRAVQGKLAAGLTAAAMGSLLAIFNTASEVGFGNVVKTLPGFKLIQNWILGISDNPLISEAVSVNILAGVTGSASGGLSIALEVMGKTYLTAAQAAGISPELLHRIASMASGGMDTLPHNGAVITLLAITGLTHRQAYKDIFAITVVKTVTVFVLAIVLSMF</sequence>
<dbReference type="STRING" id="1116391.PM3016_2826"/>
<accession>H6NJM2</accession>
<evidence type="ECO:0000313" key="2">
    <source>
        <dbReference type="EMBL" id="AFC29702.1"/>
    </source>
</evidence>
<keyword evidence="1" id="KW-0812">Transmembrane</keyword>
<feature type="transmembrane region" description="Helical" evidence="1">
    <location>
        <begin position="232"/>
        <end position="249"/>
    </location>
</feature>
<dbReference type="InterPro" id="IPR003474">
    <property type="entry name" value="Glcn_transporter"/>
</dbReference>
<feature type="transmembrane region" description="Helical" evidence="1">
    <location>
        <begin position="27"/>
        <end position="45"/>
    </location>
</feature>
<evidence type="ECO:0000313" key="3">
    <source>
        <dbReference type="Proteomes" id="UP000007523"/>
    </source>
</evidence>
<organism evidence="2 3">
    <name type="scientific">Paenibacillus mucilaginosus 3016</name>
    <dbReference type="NCBI Taxonomy" id="1116391"/>
    <lineage>
        <taxon>Bacteria</taxon>
        <taxon>Bacillati</taxon>
        <taxon>Bacillota</taxon>
        <taxon>Bacilli</taxon>
        <taxon>Bacillales</taxon>
        <taxon>Paenibacillaceae</taxon>
        <taxon>Paenibacillus</taxon>
    </lineage>
</organism>
<evidence type="ECO:0008006" key="4">
    <source>
        <dbReference type="Google" id="ProtNLM"/>
    </source>
</evidence>
<feature type="transmembrane region" description="Helical" evidence="1">
    <location>
        <begin position="305"/>
        <end position="324"/>
    </location>
</feature>
<dbReference type="PANTHER" id="PTHR30354">
    <property type="entry name" value="GNT FAMILY GLUCONATE TRANSPORTER"/>
    <property type="match status" value="1"/>
</dbReference>
<feature type="transmembrane region" description="Helical" evidence="1">
    <location>
        <begin position="178"/>
        <end position="199"/>
    </location>
</feature>
<dbReference type="EMBL" id="CP003235">
    <property type="protein sequence ID" value="AFC29702.1"/>
    <property type="molecule type" value="Genomic_DNA"/>
</dbReference>
<feature type="transmembrane region" description="Helical" evidence="1">
    <location>
        <begin position="279"/>
        <end position="298"/>
    </location>
</feature>
<name>H6NJM2_9BACL</name>
<dbReference type="Pfam" id="PF02447">
    <property type="entry name" value="GntP_permease"/>
    <property type="match status" value="1"/>
</dbReference>
<dbReference type="RefSeq" id="WP_014369957.1">
    <property type="nucleotide sequence ID" value="NC_016935.1"/>
</dbReference>
<feature type="transmembrane region" description="Helical" evidence="1">
    <location>
        <begin position="99"/>
        <end position="129"/>
    </location>
</feature>
<dbReference type="GO" id="GO:0005886">
    <property type="term" value="C:plasma membrane"/>
    <property type="evidence" value="ECO:0007669"/>
    <property type="project" value="TreeGrafter"/>
</dbReference>